<feature type="domain" description="PurM-like N-terminal" evidence="2">
    <location>
        <begin position="31"/>
        <end position="145"/>
    </location>
</feature>
<gene>
    <name evidence="1" type="primary">thiL</name>
    <name evidence="4" type="ORF">DESHY_160206</name>
</gene>
<dbReference type="PANTHER" id="PTHR30270:SF0">
    <property type="entry name" value="THIAMINE-MONOPHOSPHATE KINASE"/>
    <property type="match status" value="1"/>
</dbReference>
<dbReference type="InterPro" id="IPR006283">
    <property type="entry name" value="ThiL-like"/>
</dbReference>
<feature type="binding site" evidence="1">
    <location>
        <position position="49"/>
    </location>
    <ligand>
        <name>Mg(2+)</name>
        <dbReference type="ChEBI" id="CHEBI:18420"/>
        <label>1</label>
    </ligand>
</feature>
<dbReference type="InterPro" id="IPR036921">
    <property type="entry name" value="PurM-like_N_sf"/>
</dbReference>
<keyword evidence="5" id="KW-1185">Reference proteome</keyword>
<keyword evidence="1" id="KW-0479">Metal-binding</keyword>
<dbReference type="EMBL" id="CAOS01000008">
    <property type="protein sequence ID" value="CCO08082.1"/>
    <property type="molecule type" value="Genomic_DNA"/>
</dbReference>
<feature type="binding site" evidence="1">
    <location>
        <position position="48"/>
    </location>
    <ligand>
        <name>Mg(2+)</name>
        <dbReference type="ChEBI" id="CHEBI:18420"/>
        <label>4</label>
    </ligand>
</feature>
<dbReference type="NCBIfam" id="TIGR01379">
    <property type="entry name" value="thiL"/>
    <property type="match status" value="1"/>
</dbReference>
<dbReference type="GO" id="GO:0009030">
    <property type="term" value="F:thiamine-phosphate kinase activity"/>
    <property type="evidence" value="ECO:0007669"/>
    <property type="project" value="UniProtKB-UniRule"/>
</dbReference>
<keyword evidence="1" id="KW-0547">Nucleotide-binding</keyword>
<comment type="caution">
    <text evidence="4">The sequence shown here is derived from an EMBL/GenBank/DDBJ whole genome shotgun (WGS) entry which is preliminary data.</text>
</comment>
<dbReference type="SUPFAM" id="SSF55326">
    <property type="entry name" value="PurM N-terminal domain-like"/>
    <property type="match status" value="1"/>
</dbReference>
<keyword evidence="1" id="KW-0784">Thiamine biosynthesis</keyword>
<dbReference type="eggNOG" id="COG0611">
    <property type="taxonomic scope" value="Bacteria"/>
</dbReference>
<keyword evidence="1" id="KW-0067">ATP-binding</keyword>
<feature type="binding site" evidence="1">
    <location>
        <position position="50"/>
    </location>
    <ligand>
        <name>Mg(2+)</name>
        <dbReference type="ChEBI" id="CHEBI:18420"/>
        <label>2</label>
    </ligand>
</feature>
<feature type="binding site" evidence="1">
    <location>
        <position position="79"/>
    </location>
    <ligand>
        <name>Mg(2+)</name>
        <dbReference type="ChEBI" id="CHEBI:18420"/>
        <label>2</label>
    </ligand>
</feature>
<dbReference type="Pfam" id="PF02769">
    <property type="entry name" value="AIRS_C"/>
    <property type="match status" value="1"/>
</dbReference>
<feature type="binding site" evidence="1">
    <location>
        <position position="33"/>
    </location>
    <ligand>
        <name>Mg(2+)</name>
        <dbReference type="ChEBI" id="CHEBI:18420"/>
        <label>3</label>
    </ligand>
</feature>
<feature type="binding site" evidence="1">
    <location>
        <position position="273"/>
    </location>
    <ligand>
        <name>substrate</name>
    </ligand>
</feature>
<feature type="binding site" evidence="1">
    <location>
        <position position="79"/>
    </location>
    <ligand>
        <name>Mg(2+)</name>
        <dbReference type="ChEBI" id="CHEBI:18420"/>
        <label>3</label>
    </ligand>
</feature>
<comment type="function">
    <text evidence="1">Catalyzes the ATP-dependent phosphorylation of thiamine-monophosphate (TMP) to form thiamine-pyrophosphate (TPP), the active form of vitamin B1.</text>
</comment>
<dbReference type="CDD" id="cd02194">
    <property type="entry name" value="ThiL"/>
    <property type="match status" value="1"/>
</dbReference>
<feature type="binding site" evidence="1">
    <location>
        <position position="57"/>
    </location>
    <ligand>
        <name>substrate</name>
    </ligand>
</feature>
<comment type="similarity">
    <text evidence="1">Belongs to the thiamine-monophosphate kinase family.</text>
</comment>
<dbReference type="InterPro" id="IPR010918">
    <property type="entry name" value="PurM-like_C_dom"/>
</dbReference>
<evidence type="ECO:0000256" key="1">
    <source>
        <dbReference type="HAMAP-Rule" id="MF_02128"/>
    </source>
</evidence>
<sequence length="339" mass="35791">MNLSQVGEFGLINLLKKDLLPASPGVIAGIGDDAAVLQCAGDCWQLFTTDMLVEGIHFRLDWCDYADVGYKALAVNISDIAAMGGRPTHGVVSLALPEHIQVADVLAIYRGLREMAGLYQVNLVGGDTVKSPGPLVINIALLGEVPAGRAVYRSGAAPGDLIYTTGRLGTAAAGLYVLSHQVNCSPSLKEQLIKAHLRPVPRVAAGVLLAGLEGVSALDDNSDGLAAELREICSASSTGCLIWQKALPVLPAVSRLAGRLGTDILDWVMNGGEDYELLFTLRPKHRRAVEEALQRAAVPFTAIGVMLPAGEGLLLERPNGVREMINMRGYNHFAGSPAG</sequence>
<keyword evidence="1 4" id="KW-0808">Transferase</keyword>
<organism evidence="4 5">
    <name type="scientific">Desulforamulus hydrothermalis Lam5 = DSM 18033</name>
    <dbReference type="NCBI Taxonomy" id="1121428"/>
    <lineage>
        <taxon>Bacteria</taxon>
        <taxon>Bacillati</taxon>
        <taxon>Bacillota</taxon>
        <taxon>Clostridia</taxon>
        <taxon>Eubacteriales</taxon>
        <taxon>Peptococcaceae</taxon>
        <taxon>Desulforamulus</taxon>
    </lineage>
</organism>
<evidence type="ECO:0000259" key="2">
    <source>
        <dbReference type="Pfam" id="PF00586"/>
    </source>
</evidence>
<dbReference type="RefSeq" id="WP_008411287.1">
    <property type="nucleotide sequence ID" value="NZ_CAOS01000008.1"/>
</dbReference>
<feature type="binding site" evidence="1">
    <location>
        <position position="220"/>
    </location>
    <ligand>
        <name>Mg(2+)</name>
        <dbReference type="ChEBI" id="CHEBI:18420"/>
        <label>3</label>
    </ligand>
</feature>
<dbReference type="InterPro" id="IPR016188">
    <property type="entry name" value="PurM-like_N"/>
</dbReference>
<accession>K8DYQ9</accession>
<evidence type="ECO:0000259" key="3">
    <source>
        <dbReference type="Pfam" id="PF02769"/>
    </source>
</evidence>
<dbReference type="EC" id="2.7.4.16" evidence="1"/>
<dbReference type="Proteomes" id="UP000009315">
    <property type="component" value="Unassembled WGS sequence"/>
</dbReference>
<feature type="binding site" evidence="1">
    <location>
        <position position="127"/>
    </location>
    <ligand>
        <name>Mg(2+)</name>
        <dbReference type="ChEBI" id="CHEBI:18420"/>
        <label>1</label>
    </ligand>
</feature>
<dbReference type="STRING" id="1121428.DESHY_160206"/>
<feature type="binding site" evidence="1">
    <location>
        <begin position="126"/>
        <end position="127"/>
    </location>
    <ligand>
        <name>ATP</name>
        <dbReference type="ChEBI" id="CHEBI:30616"/>
    </ligand>
</feature>
<dbReference type="PIRSF" id="PIRSF005303">
    <property type="entry name" value="Thiam_monoph_kin"/>
    <property type="match status" value="1"/>
</dbReference>
<comment type="miscellaneous">
    <text evidence="1">Reaction mechanism of ThiL seems to utilize a direct, inline transfer of the gamma-phosphate of ATP to TMP rather than a phosphorylated enzyme intermediate.</text>
</comment>
<feature type="binding site" evidence="1">
    <location>
        <position position="330"/>
    </location>
    <ligand>
        <name>substrate</name>
    </ligand>
</feature>
<dbReference type="UniPathway" id="UPA00060">
    <property type="reaction ID" value="UER00142"/>
</dbReference>
<feature type="binding site" evidence="1">
    <location>
        <position position="223"/>
    </location>
    <ligand>
        <name>Mg(2+)</name>
        <dbReference type="ChEBI" id="CHEBI:18420"/>
        <label>5</label>
    </ligand>
</feature>
<keyword evidence="1" id="KW-0460">Magnesium</keyword>
<dbReference type="GO" id="GO:0000287">
    <property type="term" value="F:magnesium ion binding"/>
    <property type="evidence" value="ECO:0007669"/>
    <property type="project" value="UniProtKB-UniRule"/>
</dbReference>
<dbReference type="Gene3D" id="3.30.1330.10">
    <property type="entry name" value="PurM-like, N-terminal domain"/>
    <property type="match status" value="1"/>
</dbReference>
<dbReference type="GO" id="GO:0005524">
    <property type="term" value="F:ATP binding"/>
    <property type="evidence" value="ECO:0007669"/>
    <property type="project" value="UniProtKB-UniRule"/>
</dbReference>
<evidence type="ECO:0000313" key="4">
    <source>
        <dbReference type="EMBL" id="CCO08082.1"/>
    </source>
</evidence>
<dbReference type="AlphaFoldDB" id="K8DYQ9"/>
<proteinExistence type="inferred from homology"/>
<feature type="binding site" evidence="1">
    <location>
        <position position="79"/>
    </location>
    <ligand>
        <name>Mg(2+)</name>
        <dbReference type="ChEBI" id="CHEBI:18420"/>
        <label>4</label>
    </ligand>
</feature>
<name>K8DYQ9_9FIRM</name>
<dbReference type="HAMAP" id="MF_02128">
    <property type="entry name" value="TMP_kinase"/>
    <property type="match status" value="1"/>
</dbReference>
<feature type="binding site" evidence="1">
    <location>
        <position position="153"/>
    </location>
    <ligand>
        <name>ATP</name>
        <dbReference type="ChEBI" id="CHEBI:30616"/>
    </ligand>
</feature>
<feature type="binding site" evidence="1">
    <location>
        <position position="33"/>
    </location>
    <ligand>
        <name>Mg(2+)</name>
        <dbReference type="ChEBI" id="CHEBI:18420"/>
        <label>4</label>
    </ligand>
</feature>
<dbReference type="GO" id="GO:0009228">
    <property type="term" value="P:thiamine biosynthetic process"/>
    <property type="evidence" value="ECO:0007669"/>
    <property type="project" value="UniProtKB-KW"/>
</dbReference>
<keyword evidence="1 4" id="KW-0418">Kinase</keyword>
<feature type="binding site" evidence="1">
    <location>
        <position position="222"/>
    </location>
    <ligand>
        <name>ATP</name>
        <dbReference type="ChEBI" id="CHEBI:30616"/>
    </ligand>
</feature>
<dbReference type="GO" id="GO:0009229">
    <property type="term" value="P:thiamine diphosphate biosynthetic process"/>
    <property type="evidence" value="ECO:0007669"/>
    <property type="project" value="UniProtKB-UniRule"/>
</dbReference>
<comment type="pathway">
    <text evidence="1">Cofactor biosynthesis; thiamine diphosphate biosynthesis; thiamine diphosphate from thiamine phosphate: step 1/1.</text>
</comment>
<dbReference type="PANTHER" id="PTHR30270">
    <property type="entry name" value="THIAMINE-MONOPHOSPHATE KINASE"/>
    <property type="match status" value="1"/>
</dbReference>
<dbReference type="Pfam" id="PF00586">
    <property type="entry name" value="AIRS"/>
    <property type="match status" value="1"/>
</dbReference>
<protein>
    <recommendedName>
        <fullName evidence="1">Thiamine-monophosphate kinase</fullName>
        <shortName evidence="1">TMP kinase</shortName>
        <shortName evidence="1">Thiamine-phosphate kinase</shortName>
        <ecNumber evidence="1">2.7.4.16</ecNumber>
    </recommendedName>
</protein>
<dbReference type="InterPro" id="IPR036676">
    <property type="entry name" value="PurM-like_C_sf"/>
</dbReference>
<dbReference type="Gene3D" id="3.90.650.10">
    <property type="entry name" value="PurM-like C-terminal domain"/>
    <property type="match status" value="1"/>
</dbReference>
<feature type="binding site" evidence="1">
    <location>
        <position position="50"/>
    </location>
    <ligand>
        <name>Mg(2+)</name>
        <dbReference type="ChEBI" id="CHEBI:18420"/>
        <label>1</label>
    </ligand>
</feature>
<reference evidence="4 5" key="1">
    <citation type="journal article" date="2013" name="Genome Announc.">
        <title>Genome Sequence of the Sulfate-Reducing Bacterium Desulfotomaculum hydrothermale Lam5(T).</title>
        <authorList>
            <person name="Amin O."/>
            <person name="Fardeau M.L."/>
            <person name="Valette O."/>
            <person name="Hirschler-Rea A."/>
            <person name="Barbe V."/>
            <person name="Medigue C."/>
            <person name="Vacherie B."/>
            <person name="Ollivier B."/>
            <person name="Bertin P.N."/>
            <person name="Dolla A."/>
        </authorList>
    </citation>
    <scope>NUCLEOTIDE SEQUENCE [LARGE SCALE GENOMIC DNA]</scope>
    <source>
        <strain evidence="5">Lam5 / DSM 18033</strain>
    </source>
</reference>
<comment type="catalytic activity">
    <reaction evidence="1">
        <text>thiamine phosphate + ATP = thiamine diphosphate + ADP</text>
        <dbReference type="Rhea" id="RHEA:15913"/>
        <dbReference type="ChEBI" id="CHEBI:30616"/>
        <dbReference type="ChEBI" id="CHEBI:37575"/>
        <dbReference type="ChEBI" id="CHEBI:58937"/>
        <dbReference type="ChEBI" id="CHEBI:456216"/>
        <dbReference type="EC" id="2.7.4.16"/>
    </reaction>
</comment>
<dbReference type="OrthoDB" id="9802811at2"/>
<feature type="binding site" evidence="1">
    <location>
        <position position="109"/>
    </location>
    <ligand>
        <name>ATP</name>
        <dbReference type="ChEBI" id="CHEBI:30616"/>
    </ligand>
</feature>
<dbReference type="SUPFAM" id="SSF56042">
    <property type="entry name" value="PurM C-terminal domain-like"/>
    <property type="match status" value="1"/>
</dbReference>
<evidence type="ECO:0000313" key="5">
    <source>
        <dbReference type="Proteomes" id="UP000009315"/>
    </source>
</evidence>
<feature type="domain" description="PurM-like C-terminal" evidence="3">
    <location>
        <begin position="158"/>
        <end position="310"/>
    </location>
</feature>